<keyword evidence="3" id="KW-1185">Reference proteome</keyword>
<name>A0ABM7BID8_9FLAO</name>
<feature type="transmembrane region" description="Helical" evidence="1">
    <location>
        <begin position="6"/>
        <end position="26"/>
    </location>
</feature>
<dbReference type="EMBL" id="CP033926">
    <property type="protein sequence ID" value="AZA98290.1"/>
    <property type="molecule type" value="Genomic_DNA"/>
</dbReference>
<reference evidence="2 3" key="1">
    <citation type="submission" date="2018-11" db="EMBL/GenBank/DDBJ databases">
        <title>Proposal to divide the Flavobacteriaceae and reorganize its genera based on Amino Acid Identity values calculated from whole genome sequences.</title>
        <authorList>
            <person name="Nicholson A.C."/>
            <person name="Gulvik C.A."/>
            <person name="Whitney A.M."/>
            <person name="Humrighouse B.W."/>
            <person name="Bell M."/>
            <person name="Holmes B."/>
            <person name="Steigerwalt A.G."/>
            <person name="Villarma A."/>
            <person name="Sheth M."/>
            <person name="Batra D."/>
            <person name="Pryor J."/>
            <person name="Bernardet J.-F."/>
            <person name="Hugo C."/>
            <person name="Kampfer P."/>
            <person name="Newman J."/>
            <person name="McQuiston J.R."/>
        </authorList>
    </citation>
    <scope>NUCLEOTIDE SEQUENCE [LARGE SCALE GENOMIC DNA]</scope>
    <source>
        <strain evidence="2 3">DSM 16927</strain>
    </source>
</reference>
<evidence type="ECO:0000256" key="1">
    <source>
        <dbReference type="SAM" id="Phobius"/>
    </source>
</evidence>
<gene>
    <name evidence="2" type="ORF">EG359_01135</name>
</gene>
<evidence type="ECO:0000313" key="3">
    <source>
        <dbReference type="Proteomes" id="UP000279541"/>
    </source>
</evidence>
<organism evidence="2 3">
    <name type="scientific">Chryseobacterium joostei</name>
    <dbReference type="NCBI Taxonomy" id="112234"/>
    <lineage>
        <taxon>Bacteria</taxon>
        <taxon>Pseudomonadati</taxon>
        <taxon>Bacteroidota</taxon>
        <taxon>Flavobacteriia</taxon>
        <taxon>Flavobacteriales</taxon>
        <taxon>Weeksellaceae</taxon>
        <taxon>Chryseobacterium group</taxon>
        <taxon>Chryseobacterium</taxon>
    </lineage>
</organism>
<evidence type="ECO:0000313" key="2">
    <source>
        <dbReference type="EMBL" id="AZA98290.1"/>
    </source>
</evidence>
<sequence length="73" mass="8473">MLFKSIIPGVVGIIVGYSVFVIVLLLQQLVTKDGLIQAMKNFRENAKYELEKMRTVFSDDQKRQKINETEKRI</sequence>
<keyword evidence="1" id="KW-0812">Transmembrane</keyword>
<dbReference type="Proteomes" id="UP000279541">
    <property type="component" value="Chromosome"/>
</dbReference>
<protein>
    <submittedName>
        <fullName evidence="2">Uncharacterized protein</fullName>
    </submittedName>
</protein>
<keyword evidence="1" id="KW-0472">Membrane</keyword>
<proteinExistence type="predicted"/>
<keyword evidence="1" id="KW-1133">Transmembrane helix</keyword>
<accession>A0ABM7BID8</accession>